<dbReference type="EMBL" id="CALZ01000092">
    <property type="protein sequence ID" value="CCK83685.1"/>
    <property type="molecule type" value="Genomic_DNA"/>
</dbReference>
<evidence type="ECO:0000259" key="2">
    <source>
        <dbReference type="Pfam" id="PF04073"/>
    </source>
</evidence>
<gene>
    <name evidence="3" type="ORF">BN146_04260</name>
    <name evidence="4" type="ORF">BN146_05400</name>
</gene>
<dbReference type="SUPFAM" id="SSF55826">
    <property type="entry name" value="YbaK/ProRS associated domain"/>
    <property type="match status" value="1"/>
</dbReference>
<evidence type="ECO:0000313" key="4">
    <source>
        <dbReference type="EMBL" id="CCK83685.1"/>
    </source>
</evidence>
<dbReference type="Pfam" id="PF04073">
    <property type="entry name" value="tRNA_edit"/>
    <property type="match status" value="1"/>
</dbReference>
<feature type="domain" description="YbaK/aminoacyl-tRNA synthetase-associated" evidence="2">
    <location>
        <begin position="23"/>
        <end position="139"/>
    </location>
</feature>
<sequence length="154" mass="17004">MAVDLVKDFFQDTDVDVIELPESSATVALAAQALKTEPDQIAKTLSYLVNDQPILIVMAGEARTDNRKYKDTFHKKAKMIPFDQVEDCIGHAPGGVCPFAVKDNVKVYLDQSLKRHETVFPAAGSENSAVKLTIPQLEKYSGYEAWVDVTKTAE</sequence>
<dbReference type="Gene3D" id="3.90.960.10">
    <property type="entry name" value="YbaK/aminoacyl-tRNA synthetase-associated domain"/>
    <property type="match status" value="1"/>
</dbReference>
<dbReference type="PANTHER" id="PTHR30411:SF1">
    <property type="entry name" value="CYTOPLASMIC PROTEIN"/>
    <property type="match status" value="1"/>
</dbReference>
<dbReference type="PANTHER" id="PTHR30411">
    <property type="entry name" value="CYTOPLASMIC PROTEIN"/>
    <property type="match status" value="1"/>
</dbReference>
<evidence type="ECO:0000313" key="3">
    <source>
        <dbReference type="EMBL" id="CCK83473.1"/>
    </source>
</evidence>
<comment type="caution">
    <text evidence="4">The sequence shown here is derived from an EMBL/GenBank/DDBJ whole genome shotgun (WGS) entry which is preliminary data.</text>
</comment>
<dbReference type="CDD" id="cd04333">
    <property type="entry name" value="ProX_deacylase"/>
    <property type="match status" value="1"/>
</dbReference>
<proteinExistence type="predicted"/>
<dbReference type="GO" id="GO:0004812">
    <property type="term" value="F:aminoacyl-tRNA ligase activity"/>
    <property type="evidence" value="ECO:0007669"/>
    <property type="project" value="UniProtKB-KW"/>
</dbReference>
<protein>
    <submittedName>
        <fullName evidence="4">YbaK/prolyl-tRNA synthetase associated region</fullName>
    </submittedName>
</protein>
<dbReference type="OrthoDB" id="9798760at2"/>
<dbReference type="RefSeq" id="WP_009557967.1">
    <property type="nucleotide sequence ID" value="NZ_CALZ01000083.1"/>
</dbReference>
<keyword evidence="4" id="KW-0436">Ligase</keyword>
<reference evidence="4 5" key="1">
    <citation type="submission" date="2012-08" db="EMBL/GenBank/DDBJ databases">
        <title>Draft Genome Sequences of Lactobacillus equicursoris CIP 110162T, isolated from thoroughbred racehorse feces and Lactobacillus sp. CRBIP 24.137 isolated from urine of human.</title>
        <authorList>
            <person name="Cousin S."/>
            <person name="Loux V."/>
            <person name="Ma L."/>
            <person name="Creno S."/>
            <person name="Clermont D."/>
            <person name="Bizet C."/>
            <person name="Bouchier C."/>
        </authorList>
    </citation>
    <scope>NUCLEOTIDE SEQUENCE [LARGE SCALE GENOMIC DNA]</scope>
    <source>
        <strain evidence="4 5">66c</strain>
    </source>
</reference>
<dbReference type="InterPro" id="IPR036754">
    <property type="entry name" value="YbaK/aa-tRNA-synt-asso_dom_sf"/>
</dbReference>
<name>K0NWP2_9LACO</name>
<dbReference type="GO" id="GO:0006412">
    <property type="term" value="P:translation"/>
    <property type="evidence" value="ECO:0007669"/>
    <property type="project" value="UniProtKB-KW"/>
</dbReference>
<dbReference type="GO" id="GO:0002161">
    <property type="term" value="F:aminoacyl-tRNA deacylase activity"/>
    <property type="evidence" value="ECO:0007669"/>
    <property type="project" value="InterPro"/>
</dbReference>
<dbReference type="AlphaFoldDB" id="K0NWP2"/>
<keyword evidence="4" id="KW-0030">Aminoacyl-tRNA synthetase</keyword>
<keyword evidence="1" id="KW-0648">Protein biosynthesis</keyword>
<evidence type="ECO:0000313" key="5">
    <source>
        <dbReference type="Proteomes" id="UP000009325"/>
    </source>
</evidence>
<organism evidence="4 5">
    <name type="scientific">Lactobacillus equicursoris 66c</name>
    <dbReference type="NCBI Taxonomy" id="872326"/>
    <lineage>
        <taxon>Bacteria</taxon>
        <taxon>Bacillati</taxon>
        <taxon>Bacillota</taxon>
        <taxon>Bacilli</taxon>
        <taxon>Lactobacillales</taxon>
        <taxon>Lactobacillaceae</taxon>
        <taxon>Lactobacillus</taxon>
    </lineage>
</organism>
<accession>K0NWP2</accession>
<evidence type="ECO:0000256" key="1">
    <source>
        <dbReference type="ARBA" id="ARBA00022917"/>
    </source>
</evidence>
<dbReference type="InterPro" id="IPR007214">
    <property type="entry name" value="YbaK/aa-tRNA-synth-assoc-dom"/>
</dbReference>
<dbReference type="EMBL" id="CALZ01000083">
    <property type="protein sequence ID" value="CCK83473.1"/>
    <property type="molecule type" value="Genomic_DNA"/>
</dbReference>
<dbReference type="Proteomes" id="UP000009325">
    <property type="component" value="Unassembled WGS sequence"/>
</dbReference>